<dbReference type="EMBL" id="JAYKXN010000002">
    <property type="protein sequence ID" value="KAK7311269.1"/>
    <property type="molecule type" value="Genomic_DNA"/>
</dbReference>
<dbReference type="AlphaFoldDB" id="A0AAN9PVB9"/>
<dbReference type="PANTHER" id="PTHR36310:SF1">
    <property type="entry name" value="CYCLIN-DEPENDENT PROTEIN KINASE INHIBITOR SMR11"/>
    <property type="match status" value="1"/>
</dbReference>
<evidence type="ECO:0000313" key="1">
    <source>
        <dbReference type="EMBL" id="KAK7311269.1"/>
    </source>
</evidence>
<dbReference type="Proteomes" id="UP001359559">
    <property type="component" value="Unassembled WGS sequence"/>
</dbReference>
<sequence length="167" mass="18232">MDSVELDAAAPKGEAINCLVPITPEAVAENGDIDIQLTVIRKQLKLTCIGSDSVSPRTPKDGVFDPFAPQNNKYVDEYRAIVTRQLNFHPSFDAQESLSDQDMVESVHQNLLQLILSKQAEDFLAQMSSDSDGCTTPPSPDTCPAAPMKAPGKPRNIELSLCKKLEF</sequence>
<comment type="caution">
    <text evidence="1">The sequence shown here is derived from an EMBL/GenBank/DDBJ whole genome shotgun (WGS) entry which is preliminary data.</text>
</comment>
<organism evidence="1 2">
    <name type="scientific">Clitoria ternatea</name>
    <name type="common">Butterfly pea</name>
    <dbReference type="NCBI Taxonomy" id="43366"/>
    <lineage>
        <taxon>Eukaryota</taxon>
        <taxon>Viridiplantae</taxon>
        <taxon>Streptophyta</taxon>
        <taxon>Embryophyta</taxon>
        <taxon>Tracheophyta</taxon>
        <taxon>Spermatophyta</taxon>
        <taxon>Magnoliopsida</taxon>
        <taxon>eudicotyledons</taxon>
        <taxon>Gunneridae</taxon>
        <taxon>Pentapetalae</taxon>
        <taxon>rosids</taxon>
        <taxon>fabids</taxon>
        <taxon>Fabales</taxon>
        <taxon>Fabaceae</taxon>
        <taxon>Papilionoideae</taxon>
        <taxon>50 kb inversion clade</taxon>
        <taxon>NPAAA clade</taxon>
        <taxon>indigoferoid/millettioid clade</taxon>
        <taxon>Phaseoleae</taxon>
        <taxon>Clitoria</taxon>
    </lineage>
</organism>
<protein>
    <submittedName>
        <fullName evidence="1">Uncharacterized protein</fullName>
    </submittedName>
</protein>
<keyword evidence="2" id="KW-1185">Reference proteome</keyword>
<evidence type="ECO:0000313" key="2">
    <source>
        <dbReference type="Proteomes" id="UP001359559"/>
    </source>
</evidence>
<gene>
    <name evidence="1" type="ORF">RJT34_09292</name>
</gene>
<dbReference type="InterPro" id="IPR038971">
    <property type="entry name" value="SMR11/SMR16"/>
</dbReference>
<dbReference type="PANTHER" id="PTHR36310">
    <property type="entry name" value="CYCLIN-DEPENDENT PROTEIN KINASE INHIBITOR SMR11"/>
    <property type="match status" value="1"/>
</dbReference>
<reference evidence="1 2" key="1">
    <citation type="submission" date="2024-01" db="EMBL/GenBank/DDBJ databases">
        <title>The genomes of 5 underutilized Papilionoideae crops provide insights into root nodulation and disease resistance.</title>
        <authorList>
            <person name="Yuan L."/>
        </authorList>
    </citation>
    <scope>NUCLEOTIDE SEQUENCE [LARGE SCALE GENOMIC DNA]</scope>
    <source>
        <strain evidence="1">LY-2023</strain>
        <tissue evidence="1">Leaf</tissue>
    </source>
</reference>
<proteinExistence type="predicted"/>
<name>A0AAN9PVB9_CLITE</name>
<accession>A0AAN9PVB9</accession>